<proteinExistence type="predicted"/>
<reference evidence="1" key="2">
    <citation type="submission" date="2021-01" db="EMBL/GenBank/DDBJ databases">
        <authorList>
            <person name="Hahn C.R."/>
            <person name="Youssef N.H."/>
            <person name="Elshahed M."/>
        </authorList>
    </citation>
    <scope>NUCLEOTIDE SEQUENCE</scope>
    <source>
        <strain evidence="1">Zod_Metabat.24</strain>
    </source>
</reference>
<dbReference type="EMBL" id="JAFGIX010000006">
    <property type="protein sequence ID" value="MBN1571806.1"/>
    <property type="molecule type" value="Genomic_DNA"/>
</dbReference>
<accession>A0A9D8K9H6</accession>
<dbReference type="PIRSF" id="PIRSF004789">
    <property type="entry name" value="DR1281"/>
    <property type="match status" value="1"/>
</dbReference>
<protein>
    <submittedName>
        <fullName evidence="1">YmdB family metallophosphoesterase</fullName>
    </submittedName>
</protein>
<evidence type="ECO:0000313" key="1">
    <source>
        <dbReference type="EMBL" id="MBN1571806.1"/>
    </source>
</evidence>
<name>A0A9D8K9H6_9DELT</name>
<dbReference type="Gene3D" id="3.60.21.10">
    <property type="match status" value="1"/>
</dbReference>
<evidence type="ECO:0000313" key="2">
    <source>
        <dbReference type="Proteomes" id="UP000809273"/>
    </source>
</evidence>
<dbReference type="SUPFAM" id="SSF56300">
    <property type="entry name" value="Metallo-dependent phosphatases"/>
    <property type="match status" value="1"/>
</dbReference>
<comment type="caution">
    <text evidence="1">The sequence shown here is derived from an EMBL/GenBank/DDBJ whole genome shotgun (WGS) entry which is preliminary data.</text>
</comment>
<reference evidence="1" key="1">
    <citation type="journal article" date="2021" name="Environ. Microbiol.">
        <title>Genomic characterization of three novel Desulfobacterota classes expand the metabolic and phylogenetic diversity of the phylum.</title>
        <authorList>
            <person name="Murphy C.L."/>
            <person name="Biggerstaff J."/>
            <person name="Eichhorn A."/>
            <person name="Ewing E."/>
            <person name="Shahan R."/>
            <person name="Soriano D."/>
            <person name="Stewart S."/>
            <person name="VanMol K."/>
            <person name="Walker R."/>
            <person name="Walters P."/>
            <person name="Elshahed M.S."/>
            <person name="Youssef N.H."/>
        </authorList>
    </citation>
    <scope>NUCLEOTIDE SEQUENCE</scope>
    <source>
        <strain evidence="1">Zod_Metabat.24</strain>
    </source>
</reference>
<dbReference type="Pfam" id="PF13277">
    <property type="entry name" value="YmdB"/>
    <property type="match status" value="1"/>
</dbReference>
<organism evidence="1 2">
    <name type="scientific">Candidatus Zymogenus saltonus</name>
    <dbReference type="NCBI Taxonomy" id="2844893"/>
    <lineage>
        <taxon>Bacteria</taxon>
        <taxon>Deltaproteobacteria</taxon>
        <taxon>Candidatus Zymogenia</taxon>
        <taxon>Candidatus Zymogeniales</taxon>
        <taxon>Candidatus Zymogenaceae</taxon>
        <taxon>Candidatus Zymogenus</taxon>
    </lineage>
</organism>
<gene>
    <name evidence="1" type="ORF">JW984_01280</name>
</gene>
<sequence length="265" mass="28306">MKLLFFGVVVGSPGREAVAHYIERLERAGDRPDLVIANGNYAAGGAGLTGEKADELFKAGVDVITTGENVWDQKDLQSAISNRPEILRPENLPEGSPGSGVLIKEVGEKKRRVGIVNIVGYSFMGRVLPENPFPKIRGLIKEVNKETDIIIVDFFAKTTAEKVAMTIHLDGMISLLCGSGTLVQTADESVSRLGTAAVTDVGMAGAANSVLGFEKEREIKKFRTAIKAFSTSAKGKPLVNAVLVEIDDASGRAVSIVRINEVLDI</sequence>
<dbReference type="AlphaFoldDB" id="A0A9D8K9H6"/>
<dbReference type="GO" id="GO:0004113">
    <property type="term" value="F:2',3'-cyclic-nucleotide 3'-phosphodiesterase activity"/>
    <property type="evidence" value="ECO:0007669"/>
    <property type="project" value="TreeGrafter"/>
</dbReference>
<dbReference type="InterPro" id="IPR029052">
    <property type="entry name" value="Metallo-depent_PP-like"/>
</dbReference>
<dbReference type="PANTHER" id="PTHR36303:SF1">
    <property type="entry name" value="2',3'-CYCLIC-NUCLEOTIDE 2'-PHOSPHODIESTERASE"/>
    <property type="match status" value="1"/>
</dbReference>
<dbReference type="InterPro" id="IPR005235">
    <property type="entry name" value="YmdB-like"/>
</dbReference>
<dbReference type="Proteomes" id="UP000809273">
    <property type="component" value="Unassembled WGS sequence"/>
</dbReference>
<dbReference type="PANTHER" id="PTHR36303">
    <property type="entry name" value="2',3'-CYCLIC-NUCLEOTIDE 2'-PHOSPHODIESTERASE"/>
    <property type="match status" value="1"/>
</dbReference>